<gene>
    <name evidence="1" type="ORF">EV420DRAFT_1642380</name>
</gene>
<accession>A0AA39KGN7</accession>
<proteinExistence type="predicted"/>
<dbReference type="RefSeq" id="XP_060331625.1">
    <property type="nucleotide sequence ID" value="XM_060477359.1"/>
</dbReference>
<dbReference type="Proteomes" id="UP001175211">
    <property type="component" value="Unassembled WGS sequence"/>
</dbReference>
<evidence type="ECO:0000313" key="1">
    <source>
        <dbReference type="EMBL" id="KAK0459399.1"/>
    </source>
</evidence>
<comment type="caution">
    <text evidence="1">The sequence shown here is derived from an EMBL/GenBank/DDBJ whole genome shotgun (WGS) entry which is preliminary data.</text>
</comment>
<keyword evidence="2" id="KW-1185">Reference proteome</keyword>
<name>A0AA39KGN7_ARMTA</name>
<dbReference type="AlphaFoldDB" id="A0AA39KGN7"/>
<evidence type="ECO:0000313" key="2">
    <source>
        <dbReference type="Proteomes" id="UP001175211"/>
    </source>
</evidence>
<protein>
    <submittedName>
        <fullName evidence="1">Uncharacterized protein</fullName>
    </submittedName>
</protein>
<sequence>MLLIILEWRSVDWKQISAAFLRLGVPDPFLYSEIDNGPLSVLMVPQSTPLYFRELSNNLHSIVGSNLVVCRLYKPYGEAWTNPVQQPHSFHSHYLVINAMTPSVATETQFNDWYTKEHIHLLSKVPSWLSSRRFALVETTEEMGAPQYLALHEWADLAAFESKEFLCATNTTWRTEVISQIVQKERWVMEFKGSSELGEVRGHTAARNI</sequence>
<reference evidence="1" key="1">
    <citation type="submission" date="2023-06" db="EMBL/GenBank/DDBJ databases">
        <authorList>
            <consortium name="Lawrence Berkeley National Laboratory"/>
            <person name="Ahrendt S."/>
            <person name="Sahu N."/>
            <person name="Indic B."/>
            <person name="Wong-Bajracharya J."/>
            <person name="Merenyi Z."/>
            <person name="Ke H.-M."/>
            <person name="Monk M."/>
            <person name="Kocsube S."/>
            <person name="Drula E."/>
            <person name="Lipzen A."/>
            <person name="Balint B."/>
            <person name="Henrissat B."/>
            <person name="Andreopoulos B."/>
            <person name="Martin F.M."/>
            <person name="Harder C.B."/>
            <person name="Rigling D."/>
            <person name="Ford K.L."/>
            <person name="Foster G.D."/>
            <person name="Pangilinan J."/>
            <person name="Papanicolaou A."/>
            <person name="Barry K."/>
            <person name="LaButti K."/>
            <person name="Viragh M."/>
            <person name="Koriabine M."/>
            <person name="Yan M."/>
            <person name="Riley R."/>
            <person name="Champramary S."/>
            <person name="Plett K.L."/>
            <person name="Tsai I.J."/>
            <person name="Slot J."/>
            <person name="Sipos G."/>
            <person name="Plett J."/>
            <person name="Nagy L.G."/>
            <person name="Grigoriev I.V."/>
        </authorList>
    </citation>
    <scope>NUCLEOTIDE SEQUENCE</scope>
    <source>
        <strain evidence="1">CCBAS 213</strain>
    </source>
</reference>
<dbReference type="GeneID" id="85360907"/>
<dbReference type="SUPFAM" id="SSF54909">
    <property type="entry name" value="Dimeric alpha+beta barrel"/>
    <property type="match status" value="1"/>
</dbReference>
<dbReference type="InterPro" id="IPR011008">
    <property type="entry name" value="Dimeric_a/b-barrel"/>
</dbReference>
<dbReference type="EMBL" id="JAUEPS010000015">
    <property type="protein sequence ID" value="KAK0459399.1"/>
    <property type="molecule type" value="Genomic_DNA"/>
</dbReference>
<organism evidence="1 2">
    <name type="scientific">Armillaria tabescens</name>
    <name type="common">Ringless honey mushroom</name>
    <name type="synonym">Agaricus tabescens</name>
    <dbReference type="NCBI Taxonomy" id="1929756"/>
    <lineage>
        <taxon>Eukaryota</taxon>
        <taxon>Fungi</taxon>
        <taxon>Dikarya</taxon>
        <taxon>Basidiomycota</taxon>
        <taxon>Agaricomycotina</taxon>
        <taxon>Agaricomycetes</taxon>
        <taxon>Agaricomycetidae</taxon>
        <taxon>Agaricales</taxon>
        <taxon>Marasmiineae</taxon>
        <taxon>Physalacriaceae</taxon>
        <taxon>Desarmillaria</taxon>
    </lineage>
</organism>